<reference evidence="2" key="1">
    <citation type="journal article" date="2020" name="Microbiol. Resour. Announc.">
        <title>Complete Genome Sequence of Novel Psychrotolerant Legionella Strain TUM19329, Isolated from Antarctic Lake Sediment.</title>
        <authorList>
            <person name="Shimada S."/>
            <person name="Nakai R."/>
            <person name="Aoki K."/>
            <person name="Shimoeda N."/>
            <person name="Ohno G."/>
            <person name="Miyazaki Y."/>
            <person name="Kudoh S."/>
            <person name="Imura S."/>
            <person name="Watanabe K."/>
            <person name="Ishii Y."/>
            <person name="Tateda K."/>
        </authorList>
    </citation>
    <scope>NUCLEOTIDE SEQUENCE [LARGE SCALE GENOMIC DNA]</scope>
    <source>
        <strain evidence="2">TUM19329</strain>
    </source>
</reference>
<evidence type="ECO:0000256" key="1">
    <source>
        <dbReference type="SAM" id="MobiDB-lite"/>
    </source>
</evidence>
<evidence type="ECO:0000313" key="2">
    <source>
        <dbReference type="EMBL" id="BCA96547.1"/>
    </source>
</evidence>
<dbReference type="KEGG" id="lant:TUM19329_29080"/>
<proteinExistence type="predicted"/>
<evidence type="ECO:0000313" key="3">
    <source>
        <dbReference type="Proteomes" id="UP000502894"/>
    </source>
</evidence>
<accession>A0A6F8T8V7</accession>
<gene>
    <name evidence="2" type="ORF">TUM19329_29080</name>
</gene>
<keyword evidence="3" id="KW-1185">Reference proteome</keyword>
<dbReference type="RefSeq" id="WP_173237838.1">
    <property type="nucleotide sequence ID" value="NZ_AP022839.1"/>
</dbReference>
<sequence length="330" mass="37012">MPKFKSHQNPVEELTALKKVFEKKIMDAGNSSDLPTKITLSKEVVDEYNDSMGTLNTMTKYKANPNDSQIISLKKDLRAQFDTATRMHDRYGAQHDIAVEKEARKIPTGVFKRAEKAILKAEEIKQTKKAEKKNTPVEVEWGEFESYEQNRDRLVREEAAEAVEKKIPTGVFKRAEKAILKAEEIKEAKTLAIDKIDDILAVLLSKTINIGNNLPEARTVAETLYTVLYDARTVYEGELNNGKEITKAGDNFKNLCKDAIATAMPVLERDLGWGEYLKNMMKSLANAVIKGVTLGNVSNFFTQSKSEASKAFDEADQELQSDDDNTPTNP</sequence>
<feature type="region of interest" description="Disordered" evidence="1">
    <location>
        <begin position="309"/>
        <end position="330"/>
    </location>
</feature>
<protein>
    <submittedName>
        <fullName evidence="2">Uncharacterized protein</fullName>
    </submittedName>
</protein>
<name>A0A6F8T8V7_9GAMM</name>
<dbReference type="AlphaFoldDB" id="A0A6F8T8V7"/>
<dbReference type="Proteomes" id="UP000502894">
    <property type="component" value="Chromosome"/>
</dbReference>
<feature type="compositionally biased region" description="Acidic residues" evidence="1">
    <location>
        <begin position="314"/>
        <end position="330"/>
    </location>
</feature>
<organism evidence="2 3">
    <name type="scientific">Legionella antarctica</name>
    <dbReference type="NCBI Taxonomy" id="2708020"/>
    <lineage>
        <taxon>Bacteria</taxon>
        <taxon>Pseudomonadati</taxon>
        <taxon>Pseudomonadota</taxon>
        <taxon>Gammaproteobacteria</taxon>
        <taxon>Legionellales</taxon>
        <taxon>Legionellaceae</taxon>
        <taxon>Legionella</taxon>
    </lineage>
</organism>
<dbReference type="EMBL" id="AP022839">
    <property type="protein sequence ID" value="BCA96547.1"/>
    <property type="molecule type" value="Genomic_DNA"/>
</dbReference>